<dbReference type="AlphaFoldDB" id="A0A226DFT0"/>
<sequence>MKAPVAPWDVISLAYSVDNTAKTRPGTASALIPILGTVHEMRRVRTTGESVLSQYGESEKRSSAKEELRQVRRVQVALQPSGIRAVEDRGRSNHPGTRLHHNQTAPQPGCTTTRPHRNQAAPQPGCTTTRLHRNQAAPQPGHTTTRLHHNQAAPKPGCTTTRLHHNQATPQPGHTATRLHHNQAAPQPGCTTTRLHRNQAAPQPGCTETRLHRNRPAPQPVCTTTEPPKPPKSPKPTEPPGGVKVPSRRTSVRNFATPRSLDLRPQSKKVSYQ</sequence>
<gene>
    <name evidence="2" type="ORF">Fcan01_22122</name>
</gene>
<feature type="region of interest" description="Disordered" evidence="1">
    <location>
        <begin position="83"/>
        <end position="273"/>
    </location>
</feature>
<dbReference type="STRING" id="158441.A0A226DFT0"/>
<proteinExistence type="predicted"/>
<evidence type="ECO:0000313" key="2">
    <source>
        <dbReference type="EMBL" id="OXA43056.1"/>
    </source>
</evidence>
<feature type="compositionally biased region" description="Polar residues" evidence="1">
    <location>
        <begin position="102"/>
        <end position="113"/>
    </location>
</feature>
<accession>A0A226DFT0</accession>
<name>A0A226DFT0_FOLCA</name>
<comment type="caution">
    <text evidence="2">The sequence shown here is derived from an EMBL/GenBank/DDBJ whole genome shotgun (WGS) entry which is preliminary data.</text>
</comment>
<organism evidence="2 3">
    <name type="scientific">Folsomia candida</name>
    <name type="common">Springtail</name>
    <dbReference type="NCBI Taxonomy" id="158441"/>
    <lineage>
        <taxon>Eukaryota</taxon>
        <taxon>Metazoa</taxon>
        <taxon>Ecdysozoa</taxon>
        <taxon>Arthropoda</taxon>
        <taxon>Hexapoda</taxon>
        <taxon>Collembola</taxon>
        <taxon>Entomobryomorpha</taxon>
        <taxon>Isotomoidea</taxon>
        <taxon>Isotomidae</taxon>
        <taxon>Proisotominae</taxon>
        <taxon>Folsomia</taxon>
    </lineage>
</organism>
<dbReference type="OMA" id="PCQVHVV"/>
<feature type="compositionally biased region" description="Polar residues" evidence="1">
    <location>
        <begin position="158"/>
        <end position="174"/>
    </location>
</feature>
<dbReference type="Proteomes" id="UP000198287">
    <property type="component" value="Unassembled WGS sequence"/>
</dbReference>
<feature type="compositionally biased region" description="Pro residues" evidence="1">
    <location>
        <begin position="227"/>
        <end position="239"/>
    </location>
</feature>
<keyword evidence="3" id="KW-1185">Reference proteome</keyword>
<dbReference type="EMBL" id="LNIX01000023">
    <property type="protein sequence ID" value="OXA43056.1"/>
    <property type="molecule type" value="Genomic_DNA"/>
</dbReference>
<protein>
    <submittedName>
        <fullName evidence="2">Small proline-rich protein 3</fullName>
    </submittedName>
</protein>
<reference evidence="2 3" key="1">
    <citation type="submission" date="2015-12" db="EMBL/GenBank/DDBJ databases">
        <title>The genome of Folsomia candida.</title>
        <authorList>
            <person name="Faddeeva A."/>
            <person name="Derks M.F."/>
            <person name="Anvar Y."/>
            <person name="Smit S."/>
            <person name="Van Straalen N."/>
            <person name="Roelofs D."/>
        </authorList>
    </citation>
    <scope>NUCLEOTIDE SEQUENCE [LARGE SCALE GENOMIC DNA]</scope>
    <source>
        <strain evidence="2 3">VU population</strain>
        <tissue evidence="2">Whole body</tissue>
    </source>
</reference>
<evidence type="ECO:0000256" key="1">
    <source>
        <dbReference type="SAM" id="MobiDB-lite"/>
    </source>
</evidence>
<evidence type="ECO:0000313" key="3">
    <source>
        <dbReference type="Proteomes" id="UP000198287"/>
    </source>
</evidence>